<dbReference type="PATRIC" id="fig|1179773.3.peg.2328"/>
<dbReference type="AlphaFoldDB" id="K0JY72"/>
<evidence type="ECO:0000313" key="3">
    <source>
        <dbReference type="Proteomes" id="UP000006281"/>
    </source>
</evidence>
<dbReference type="STRING" id="1179773.BN6_23310"/>
<dbReference type="OrthoDB" id="3632515at2"/>
<evidence type="ECO:0000256" key="1">
    <source>
        <dbReference type="SAM" id="MobiDB-lite"/>
    </source>
</evidence>
<keyword evidence="3" id="KW-1185">Reference proteome</keyword>
<evidence type="ECO:0000313" key="2">
    <source>
        <dbReference type="EMBL" id="CCH29649.1"/>
    </source>
</evidence>
<name>K0JY72_SACES</name>
<gene>
    <name evidence="2" type="ordered locus">BN6_23310</name>
</gene>
<dbReference type="KEGG" id="sesp:BN6_23310"/>
<reference evidence="2 3" key="1">
    <citation type="journal article" date="2012" name="BMC Genomics">
        <title>Complete genome sequence of Saccharothrix espanaensis DSM 44229T and comparison to the other completely sequenced Pseudonocardiaceae.</title>
        <authorList>
            <person name="Strobel T."/>
            <person name="Al-Dilaimi A."/>
            <person name="Blom J."/>
            <person name="Gessner A."/>
            <person name="Kalinowski J."/>
            <person name="Luzhetska M."/>
            <person name="Puhler A."/>
            <person name="Szczepanowski R."/>
            <person name="Bechthold A."/>
            <person name="Ruckert C."/>
        </authorList>
    </citation>
    <scope>NUCLEOTIDE SEQUENCE [LARGE SCALE GENOMIC DNA]</scope>
    <source>
        <strain evidence="3">ATCC 51144 / DSM 44229 / JCM 9112 / NBRC 15066 / NRRL 15764</strain>
    </source>
</reference>
<accession>K0JY72</accession>
<feature type="region of interest" description="Disordered" evidence="1">
    <location>
        <begin position="1"/>
        <end position="20"/>
    </location>
</feature>
<protein>
    <submittedName>
        <fullName evidence="2">Uncharacterized protein</fullName>
    </submittedName>
</protein>
<dbReference type="EMBL" id="HE804045">
    <property type="protein sequence ID" value="CCH29649.1"/>
    <property type="molecule type" value="Genomic_DNA"/>
</dbReference>
<proteinExistence type="predicted"/>
<dbReference type="Proteomes" id="UP000006281">
    <property type="component" value="Chromosome"/>
</dbReference>
<dbReference type="HOGENOM" id="CLU_1529464_0_0_11"/>
<organism evidence="2 3">
    <name type="scientific">Saccharothrix espanaensis (strain ATCC 51144 / DSM 44229 / JCM 9112 / NBRC 15066 / NRRL 15764)</name>
    <dbReference type="NCBI Taxonomy" id="1179773"/>
    <lineage>
        <taxon>Bacteria</taxon>
        <taxon>Bacillati</taxon>
        <taxon>Actinomycetota</taxon>
        <taxon>Actinomycetes</taxon>
        <taxon>Pseudonocardiales</taxon>
        <taxon>Pseudonocardiaceae</taxon>
        <taxon>Saccharothrix</taxon>
    </lineage>
</organism>
<dbReference type="BioCyc" id="SESP1179773:BN6_RS11335-MONOMER"/>
<sequence>MFKKLRDQIDNATRQATERAGQDFRWHAAQFQQEAARQGHDIRPQMPTQGMAAQGFQLMNQDPAMVEFMSLPGEEQIRQQGLANQYGQNLRRLHEFGEPATAVVRTLDRTGVTVAAQPQYTSVLDVTRADGTTYRTTVTHLVPDMTFAQYAPGTRHHVRIDRNDPNNVGVFELLP</sequence>
<dbReference type="RefSeq" id="WP_015099761.1">
    <property type="nucleotide sequence ID" value="NC_019673.1"/>
</dbReference>